<feature type="transmembrane region" description="Helical" evidence="5">
    <location>
        <begin position="46"/>
        <end position="63"/>
    </location>
</feature>
<evidence type="ECO:0000256" key="4">
    <source>
        <dbReference type="RuleBase" id="RU361235"/>
    </source>
</evidence>
<reference evidence="7 8" key="1">
    <citation type="submission" date="2020-08" db="EMBL/GenBank/DDBJ databases">
        <authorList>
            <person name="Koutsovoulos G."/>
            <person name="Danchin GJ E."/>
        </authorList>
    </citation>
    <scope>NUCLEOTIDE SEQUENCE [LARGE SCALE GENOMIC DNA]</scope>
</reference>
<proteinExistence type="inferred from homology"/>
<keyword evidence="3 4" id="KW-0378">Hydrolase</keyword>
<comment type="caution">
    <text evidence="7">The sequence shown here is derived from an EMBL/GenBank/DDBJ whole genome shotgun (WGS) entry which is preliminary data.</text>
</comment>
<dbReference type="AlphaFoldDB" id="A0A6V7U0V8"/>
<accession>A0A6V7U0V8</accession>
<dbReference type="EMBL" id="CAJEWN010000024">
    <property type="protein sequence ID" value="CAD2139755.1"/>
    <property type="molecule type" value="Genomic_DNA"/>
</dbReference>
<name>A0A6V7U0V8_MELEN</name>
<keyword evidence="5" id="KW-0812">Transmembrane</keyword>
<evidence type="ECO:0000313" key="7">
    <source>
        <dbReference type="EMBL" id="CAD2139755.1"/>
    </source>
</evidence>
<keyword evidence="5" id="KW-1133">Transmembrane helix</keyword>
<dbReference type="Pfam" id="PF00135">
    <property type="entry name" value="COesterase"/>
    <property type="match status" value="1"/>
</dbReference>
<keyword evidence="2" id="KW-0719">Serine esterase</keyword>
<evidence type="ECO:0000313" key="8">
    <source>
        <dbReference type="Proteomes" id="UP000580250"/>
    </source>
</evidence>
<feature type="domain" description="Carboxylesterase type B" evidence="6">
    <location>
        <begin position="94"/>
        <end position="612"/>
    </location>
</feature>
<protein>
    <recommendedName>
        <fullName evidence="4">Carboxylic ester hydrolase</fullName>
        <ecNumber evidence="4">3.1.1.-</ecNumber>
    </recommendedName>
</protein>
<evidence type="ECO:0000256" key="3">
    <source>
        <dbReference type="ARBA" id="ARBA00022801"/>
    </source>
</evidence>
<evidence type="ECO:0000256" key="2">
    <source>
        <dbReference type="ARBA" id="ARBA00022487"/>
    </source>
</evidence>
<evidence type="ECO:0000256" key="5">
    <source>
        <dbReference type="SAM" id="Phobius"/>
    </source>
</evidence>
<dbReference type="Gene3D" id="3.40.50.1820">
    <property type="entry name" value="alpha/beta hydrolase"/>
    <property type="match status" value="1"/>
</dbReference>
<dbReference type="PROSITE" id="PS00122">
    <property type="entry name" value="CARBOXYLESTERASE_B_1"/>
    <property type="match status" value="1"/>
</dbReference>
<feature type="transmembrane region" description="Helical" evidence="5">
    <location>
        <begin position="20"/>
        <end position="40"/>
    </location>
</feature>
<dbReference type="SUPFAM" id="SSF53474">
    <property type="entry name" value="alpha/beta-Hydrolases"/>
    <property type="match status" value="1"/>
</dbReference>
<gene>
    <name evidence="7" type="ORF">MENT_LOCUS6257</name>
</gene>
<dbReference type="PANTHER" id="PTHR11559">
    <property type="entry name" value="CARBOXYLESTERASE"/>
    <property type="match status" value="1"/>
</dbReference>
<evidence type="ECO:0000256" key="1">
    <source>
        <dbReference type="ARBA" id="ARBA00005964"/>
    </source>
</evidence>
<organism evidence="7 8">
    <name type="scientific">Meloidogyne enterolobii</name>
    <name type="common">Root-knot nematode worm</name>
    <name type="synonym">Meloidogyne mayaguensis</name>
    <dbReference type="NCBI Taxonomy" id="390850"/>
    <lineage>
        <taxon>Eukaryota</taxon>
        <taxon>Metazoa</taxon>
        <taxon>Ecdysozoa</taxon>
        <taxon>Nematoda</taxon>
        <taxon>Chromadorea</taxon>
        <taxon>Rhabditida</taxon>
        <taxon>Tylenchina</taxon>
        <taxon>Tylenchomorpha</taxon>
        <taxon>Tylenchoidea</taxon>
        <taxon>Meloidogynidae</taxon>
        <taxon>Meloidogyninae</taxon>
        <taxon>Meloidogyne</taxon>
    </lineage>
</organism>
<dbReference type="InterPro" id="IPR002018">
    <property type="entry name" value="CarbesteraseB"/>
</dbReference>
<dbReference type="GO" id="GO:0052689">
    <property type="term" value="F:carboxylic ester hydrolase activity"/>
    <property type="evidence" value="ECO:0007669"/>
    <property type="project" value="UniProtKB-KW"/>
</dbReference>
<dbReference type="OrthoDB" id="5854651at2759"/>
<dbReference type="Proteomes" id="UP000580250">
    <property type="component" value="Unassembled WGS sequence"/>
</dbReference>
<dbReference type="EC" id="3.1.1.-" evidence="4"/>
<keyword evidence="5" id="KW-0472">Membrane</keyword>
<dbReference type="InterPro" id="IPR029058">
    <property type="entry name" value="AB_hydrolase_fold"/>
</dbReference>
<sequence>MGEVYVFKLFSLQFKPPKQFFKFIFFFFQFFFYFLVQIIYMAITLFWTFLLFSFLLFFTFILTKPTFIKKDDFEEDIEEQVNEDENNDFPHVDIQTKNGQLRGFRIQLEPPSLLSQQTRYRLADIFLGIPFAQPPIENLRLEKPLPPNNWNGTLDATTIPPACVPQHILAAPDYSEDCLYLNLFSPTIENKKRTVPNTPEQHKFPILVFIHGGGFCVGGTFLEGYNNIANNFVSQGIIVITIQYRLNFLGFFSDGTTKNPGNLGLWDQHQALVWIRQNVATFGGDPNRVTVWGQSAGSASTSILSISKYTRDLFQQSIQQSGSLFSPWALNEGVLESSKKTLKSVGCLIKGDEEECLKQIDVEDLVEGIQKLEMVRNNFAMNVYNPRFDNDFVQRDIKTALETAPKKPTMIGFTSHESMFLSIQYPSSVFALNSPLSIINFTQFDRSKLINFIHNYMHRERGKATEEEAEQIANELESFYLEYQKKNIGKEDWRYFLEQYTMLLSDVQFIIPILAEARLKAANNWPVFLYQFDHVNKEHISKLPFRGVVHAAEYPYLLGPTLFGNYLLDNEDDRKVQALLLYAYGSFVKNGVPNSPPGVDWPSLSSKNKTIEFIRIIKSGLRKEKNPSYLMQKINFWRKLSKKRGFNKIPGFPWALP</sequence>
<dbReference type="InterPro" id="IPR050309">
    <property type="entry name" value="Type-B_Carboxylest/Lipase"/>
</dbReference>
<dbReference type="PROSITE" id="PS00941">
    <property type="entry name" value="CARBOXYLESTERASE_B_2"/>
    <property type="match status" value="1"/>
</dbReference>
<dbReference type="InterPro" id="IPR019819">
    <property type="entry name" value="Carboxylesterase_B_CS"/>
</dbReference>
<dbReference type="InterPro" id="IPR019826">
    <property type="entry name" value="Carboxylesterase_B_AS"/>
</dbReference>
<evidence type="ECO:0000259" key="6">
    <source>
        <dbReference type="Pfam" id="PF00135"/>
    </source>
</evidence>
<comment type="similarity">
    <text evidence="1 4">Belongs to the type-B carboxylesterase/lipase family.</text>
</comment>